<protein>
    <submittedName>
        <fullName evidence="1">Uncharacterized protein</fullName>
    </submittedName>
</protein>
<name>A0A1Y3EXI6_9BILA</name>
<evidence type="ECO:0000313" key="1">
    <source>
        <dbReference type="EMBL" id="OUC47778.1"/>
    </source>
</evidence>
<evidence type="ECO:0000313" key="2">
    <source>
        <dbReference type="Proteomes" id="UP000243006"/>
    </source>
</evidence>
<dbReference type="AlphaFoldDB" id="A0A1Y3EXI6"/>
<reference evidence="1 2" key="1">
    <citation type="submission" date="2015-04" db="EMBL/GenBank/DDBJ databases">
        <title>Draft genome of the roundworm Trichinella nativa.</title>
        <authorList>
            <person name="Mitreva M."/>
        </authorList>
    </citation>
    <scope>NUCLEOTIDE SEQUENCE [LARGE SCALE GENOMIC DNA]</scope>
    <source>
        <strain evidence="1 2">ISS45</strain>
    </source>
</reference>
<organism evidence="1 2">
    <name type="scientific">Trichinella nativa</name>
    <dbReference type="NCBI Taxonomy" id="6335"/>
    <lineage>
        <taxon>Eukaryota</taxon>
        <taxon>Metazoa</taxon>
        <taxon>Ecdysozoa</taxon>
        <taxon>Nematoda</taxon>
        <taxon>Enoplea</taxon>
        <taxon>Dorylaimia</taxon>
        <taxon>Trichinellida</taxon>
        <taxon>Trichinellidae</taxon>
        <taxon>Trichinella</taxon>
    </lineage>
</organism>
<proteinExistence type="predicted"/>
<dbReference type="EMBL" id="LVZM01003806">
    <property type="protein sequence ID" value="OUC47778.1"/>
    <property type="molecule type" value="Genomic_DNA"/>
</dbReference>
<dbReference type="Proteomes" id="UP000243006">
    <property type="component" value="Unassembled WGS sequence"/>
</dbReference>
<accession>A0A1Y3EXI6</accession>
<comment type="caution">
    <text evidence="1">The sequence shown here is derived from an EMBL/GenBank/DDBJ whole genome shotgun (WGS) entry which is preliminary data.</text>
</comment>
<sequence>MRPQPVTISSKLSYVVYEHSWETSGFSISASVSRQTWANCIFRFHHMKQAGTSADFCMRNLVSMVVSEEYFTFSSFLTIHTVRTHVEQNQLETIGVVEEIRKNMDEFALNVKLLINYAGHLVKSGG</sequence>
<gene>
    <name evidence="1" type="ORF">D917_06666</name>
</gene>